<keyword evidence="1" id="KW-0812">Transmembrane</keyword>
<name>A0AAE3QZQ8_9BACT</name>
<gene>
    <name evidence="2" type="ORF">QNI22_10195</name>
</gene>
<keyword evidence="3" id="KW-1185">Reference proteome</keyword>
<dbReference type="Proteomes" id="UP001232063">
    <property type="component" value="Unassembled WGS sequence"/>
</dbReference>
<evidence type="ECO:0000256" key="1">
    <source>
        <dbReference type="SAM" id="Phobius"/>
    </source>
</evidence>
<dbReference type="RefSeq" id="WP_314510515.1">
    <property type="nucleotide sequence ID" value="NZ_JASJOU010000002.1"/>
</dbReference>
<feature type="transmembrane region" description="Helical" evidence="1">
    <location>
        <begin position="7"/>
        <end position="27"/>
    </location>
</feature>
<reference evidence="2" key="1">
    <citation type="submission" date="2023-05" db="EMBL/GenBank/DDBJ databases">
        <authorList>
            <person name="Zhang X."/>
        </authorList>
    </citation>
    <scope>NUCLEOTIDE SEQUENCE</scope>
    <source>
        <strain evidence="2">BD1B2-1</strain>
    </source>
</reference>
<keyword evidence="1" id="KW-0472">Membrane</keyword>
<dbReference type="InterPro" id="IPR049211">
    <property type="entry name" value="DUF6814"/>
</dbReference>
<sequence>MNILKKLLGFLWLAGGIAGIGYLPFHAAQKIAEGKQEDIVFWSIMVFIFIPILLGLSLFGWYAIKGEYEEL</sequence>
<dbReference type="Pfam" id="PF20664">
    <property type="entry name" value="DUF6814"/>
    <property type="match status" value="1"/>
</dbReference>
<comment type="caution">
    <text evidence="2">The sequence shown here is derived from an EMBL/GenBank/DDBJ whole genome shotgun (WGS) entry which is preliminary data.</text>
</comment>
<evidence type="ECO:0000313" key="2">
    <source>
        <dbReference type="EMBL" id="MDJ1501021.1"/>
    </source>
</evidence>
<evidence type="ECO:0000313" key="3">
    <source>
        <dbReference type="Proteomes" id="UP001232063"/>
    </source>
</evidence>
<keyword evidence="1" id="KW-1133">Transmembrane helix</keyword>
<organism evidence="2 3">
    <name type="scientific">Xanthocytophaga agilis</name>
    <dbReference type="NCBI Taxonomy" id="3048010"/>
    <lineage>
        <taxon>Bacteria</taxon>
        <taxon>Pseudomonadati</taxon>
        <taxon>Bacteroidota</taxon>
        <taxon>Cytophagia</taxon>
        <taxon>Cytophagales</taxon>
        <taxon>Rhodocytophagaceae</taxon>
        <taxon>Xanthocytophaga</taxon>
    </lineage>
</organism>
<accession>A0AAE3QZQ8</accession>
<proteinExistence type="predicted"/>
<dbReference type="EMBL" id="JASJOU010000002">
    <property type="protein sequence ID" value="MDJ1501021.1"/>
    <property type="molecule type" value="Genomic_DNA"/>
</dbReference>
<protein>
    <submittedName>
        <fullName evidence="2">Uncharacterized protein</fullName>
    </submittedName>
</protein>
<dbReference type="AlphaFoldDB" id="A0AAE3QZQ8"/>
<feature type="transmembrane region" description="Helical" evidence="1">
    <location>
        <begin position="39"/>
        <end position="64"/>
    </location>
</feature>